<dbReference type="PANTHER" id="PTHR43214:SF24">
    <property type="entry name" value="TRANSCRIPTIONAL REGULATORY PROTEIN NARL-RELATED"/>
    <property type="match status" value="1"/>
</dbReference>
<keyword evidence="2" id="KW-0805">Transcription regulation</keyword>
<dbReference type="CDD" id="cd17535">
    <property type="entry name" value="REC_NarL-like"/>
    <property type="match status" value="1"/>
</dbReference>
<evidence type="ECO:0000313" key="10">
    <source>
        <dbReference type="Proteomes" id="UP000225548"/>
    </source>
</evidence>
<feature type="domain" description="HTH luxR-type" evidence="7">
    <location>
        <begin position="166"/>
        <end position="231"/>
    </location>
</feature>
<dbReference type="PANTHER" id="PTHR43214">
    <property type="entry name" value="TWO-COMPONENT RESPONSE REGULATOR"/>
    <property type="match status" value="1"/>
</dbReference>
<feature type="region of interest" description="Disordered" evidence="6">
    <location>
        <begin position="1"/>
        <end position="22"/>
    </location>
</feature>
<dbReference type="EMBL" id="PDJG01000001">
    <property type="protein sequence ID" value="PFG34860.1"/>
    <property type="molecule type" value="Genomic_DNA"/>
</dbReference>
<evidence type="ECO:0000256" key="1">
    <source>
        <dbReference type="ARBA" id="ARBA00022553"/>
    </source>
</evidence>
<dbReference type="PROSITE" id="PS50110">
    <property type="entry name" value="RESPONSE_REGULATORY"/>
    <property type="match status" value="1"/>
</dbReference>
<dbReference type="CDD" id="cd06170">
    <property type="entry name" value="LuxR_C_like"/>
    <property type="match status" value="1"/>
</dbReference>
<protein>
    <submittedName>
        <fullName evidence="9">LuxR family two component transcriptional regulator</fullName>
    </submittedName>
</protein>
<keyword evidence="10" id="KW-1185">Reference proteome</keyword>
<dbReference type="InterPro" id="IPR011006">
    <property type="entry name" value="CheY-like_superfamily"/>
</dbReference>
<dbReference type="PRINTS" id="PR00038">
    <property type="entry name" value="HTHLUXR"/>
</dbReference>
<dbReference type="SUPFAM" id="SSF46894">
    <property type="entry name" value="C-terminal effector domain of the bipartite response regulators"/>
    <property type="match status" value="1"/>
</dbReference>
<keyword evidence="4" id="KW-0804">Transcription</keyword>
<dbReference type="GO" id="GO:0003677">
    <property type="term" value="F:DNA binding"/>
    <property type="evidence" value="ECO:0007669"/>
    <property type="project" value="UniProtKB-KW"/>
</dbReference>
<name>A0A2A9E9J6_9MICO</name>
<evidence type="ECO:0000256" key="2">
    <source>
        <dbReference type="ARBA" id="ARBA00023015"/>
    </source>
</evidence>
<dbReference type="Gene3D" id="3.40.50.2300">
    <property type="match status" value="1"/>
</dbReference>
<dbReference type="InterPro" id="IPR000792">
    <property type="entry name" value="Tscrpt_reg_LuxR_C"/>
</dbReference>
<dbReference type="PROSITE" id="PS50043">
    <property type="entry name" value="HTH_LUXR_2"/>
    <property type="match status" value="1"/>
</dbReference>
<keyword evidence="1 5" id="KW-0597">Phosphoprotein</keyword>
<evidence type="ECO:0000259" key="8">
    <source>
        <dbReference type="PROSITE" id="PS50110"/>
    </source>
</evidence>
<dbReference type="InterPro" id="IPR058245">
    <property type="entry name" value="NreC/VraR/RcsB-like_REC"/>
</dbReference>
<dbReference type="Pfam" id="PF00072">
    <property type="entry name" value="Response_reg"/>
    <property type="match status" value="1"/>
</dbReference>
<evidence type="ECO:0000256" key="6">
    <source>
        <dbReference type="SAM" id="MobiDB-lite"/>
    </source>
</evidence>
<organism evidence="9 10">
    <name type="scientific">Sanguibacter antarcticus</name>
    <dbReference type="NCBI Taxonomy" id="372484"/>
    <lineage>
        <taxon>Bacteria</taxon>
        <taxon>Bacillati</taxon>
        <taxon>Actinomycetota</taxon>
        <taxon>Actinomycetes</taxon>
        <taxon>Micrococcales</taxon>
        <taxon>Sanguibacteraceae</taxon>
        <taxon>Sanguibacter</taxon>
    </lineage>
</organism>
<accession>A0A2A9E9J6</accession>
<dbReference type="GO" id="GO:0006355">
    <property type="term" value="P:regulation of DNA-templated transcription"/>
    <property type="evidence" value="ECO:0007669"/>
    <property type="project" value="InterPro"/>
</dbReference>
<sequence length="239" mass="25331">MTSGQVTGEGTTGEGTTGETATTVVVADDQAVVRRGFAAILDSAPDLKVLGEAGNGAELLALVATHQPDVAVVDVRMPVMDGIAATQRITDEYPSTKVLVLTTFDLDEYVYDALRAGASGFLLKDVTADRLVDGVRLVGDGSMLLGANVTRRLVADFAVPTRRAAPVPGLEDLTRREREVLLTVARGLSNIEIAVELFISEATVKSHVSEILRKLCCRDRVQLVIAAYESGLVLLPTPS</sequence>
<keyword evidence="3" id="KW-0238">DNA-binding</keyword>
<dbReference type="InterPro" id="IPR001789">
    <property type="entry name" value="Sig_transdc_resp-reg_receiver"/>
</dbReference>
<evidence type="ECO:0000313" key="9">
    <source>
        <dbReference type="EMBL" id="PFG34860.1"/>
    </source>
</evidence>
<evidence type="ECO:0000256" key="4">
    <source>
        <dbReference type="ARBA" id="ARBA00023163"/>
    </source>
</evidence>
<dbReference type="SUPFAM" id="SSF52172">
    <property type="entry name" value="CheY-like"/>
    <property type="match status" value="1"/>
</dbReference>
<feature type="modified residue" description="4-aspartylphosphate" evidence="5">
    <location>
        <position position="74"/>
    </location>
</feature>
<dbReference type="InterPro" id="IPR039420">
    <property type="entry name" value="WalR-like"/>
</dbReference>
<reference evidence="9 10" key="1">
    <citation type="submission" date="2017-10" db="EMBL/GenBank/DDBJ databases">
        <title>Sequencing the genomes of 1000 actinobacteria strains.</title>
        <authorList>
            <person name="Klenk H.-P."/>
        </authorList>
    </citation>
    <scope>NUCLEOTIDE SEQUENCE [LARGE SCALE GENOMIC DNA]</scope>
    <source>
        <strain evidence="9 10">DSM 18966</strain>
    </source>
</reference>
<dbReference type="SMART" id="SM00448">
    <property type="entry name" value="REC"/>
    <property type="match status" value="1"/>
</dbReference>
<feature type="domain" description="Response regulatory" evidence="8">
    <location>
        <begin position="23"/>
        <end position="139"/>
    </location>
</feature>
<evidence type="ECO:0000256" key="5">
    <source>
        <dbReference type="PROSITE-ProRule" id="PRU00169"/>
    </source>
</evidence>
<gene>
    <name evidence="9" type="ORF">ATL42_2791</name>
</gene>
<dbReference type="AlphaFoldDB" id="A0A2A9E9J6"/>
<dbReference type="Pfam" id="PF00196">
    <property type="entry name" value="GerE"/>
    <property type="match status" value="1"/>
</dbReference>
<evidence type="ECO:0000256" key="3">
    <source>
        <dbReference type="ARBA" id="ARBA00023125"/>
    </source>
</evidence>
<dbReference type="Proteomes" id="UP000225548">
    <property type="component" value="Unassembled WGS sequence"/>
</dbReference>
<comment type="caution">
    <text evidence="9">The sequence shown here is derived from an EMBL/GenBank/DDBJ whole genome shotgun (WGS) entry which is preliminary data.</text>
</comment>
<dbReference type="InterPro" id="IPR016032">
    <property type="entry name" value="Sig_transdc_resp-reg_C-effctor"/>
</dbReference>
<evidence type="ECO:0000259" key="7">
    <source>
        <dbReference type="PROSITE" id="PS50043"/>
    </source>
</evidence>
<proteinExistence type="predicted"/>
<dbReference type="GO" id="GO:0000160">
    <property type="term" value="P:phosphorelay signal transduction system"/>
    <property type="evidence" value="ECO:0007669"/>
    <property type="project" value="InterPro"/>
</dbReference>
<dbReference type="SMART" id="SM00421">
    <property type="entry name" value="HTH_LUXR"/>
    <property type="match status" value="1"/>
</dbReference>